<dbReference type="PROSITE" id="PS50077">
    <property type="entry name" value="HEAT_REPEAT"/>
    <property type="match status" value="1"/>
</dbReference>
<dbReference type="Proteomes" id="UP001054857">
    <property type="component" value="Unassembled WGS sequence"/>
</dbReference>
<feature type="repeat" description="HEAT" evidence="2">
    <location>
        <begin position="90"/>
        <end position="129"/>
    </location>
</feature>
<dbReference type="Gene3D" id="1.25.10.10">
    <property type="entry name" value="Leucine-rich Repeat Variant"/>
    <property type="match status" value="1"/>
</dbReference>
<comment type="caution">
    <text evidence="4">The sequence shown here is derived from an EMBL/GenBank/DDBJ whole genome shotgun (WGS) entry which is preliminary data.</text>
</comment>
<name>A0AAD3HTP8_9CHLO</name>
<protein>
    <recommendedName>
        <fullName evidence="3">Stalled ribosome sensor GCN1-like HEAT repeats region domain-containing protein</fullName>
    </recommendedName>
</protein>
<dbReference type="EMBL" id="BMAR01000067">
    <property type="protein sequence ID" value="GFR52596.1"/>
    <property type="molecule type" value="Genomic_DNA"/>
</dbReference>
<dbReference type="GO" id="GO:0019887">
    <property type="term" value="F:protein kinase regulator activity"/>
    <property type="evidence" value="ECO:0007669"/>
    <property type="project" value="TreeGrafter"/>
</dbReference>
<feature type="non-terminal residue" evidence="4">
    <location>
        <position position="1"/>
    </location>
</feature>
<dbReference type="InterPro" id="IPR021133">
    <property type="entry name" value="HEAT_type_2"/>
</dbReference>
<keyword evidence="1" id="KW-0677">Repeat</keyword>
<dbReference type="Pfam" id="PF23271">
    <property type="entry name" value="HEAT_GCN1"/>
    <property type="match status" value="1"/>
</dbReference>
<dbReference type="InterPro" id="IPR011989">
    <property type="entry name" value="ARM-like"/>
</dbReference>
<dbReference type="PANTHER" id="PTHR23346">
    <property type="entry name" value="TRANSLATIONAL ACTIVATOR GCN1-RELATED"/>
    <property type="match status" value="1"/>
</dbReference>
<dbReference type="SUPFAM" id="SSF48371">
    <property type="entry name" value="ARM repeat"/>
    <property type="match status" value="1"/>
</dbReference>
<dbReference type="AlphaFoldDB" id="A0AAD3HTP8"/>
<gene>
    <name evidence="4" type="ORF">Agub_g15193</name>
</gene>
<keyword evidence="5" id="KW-1185">Reference proteome</keyword>
<dbReference type="GO" id="GO:0034198">
    <property type="term" value="P:cellular response to amino acid starvation"/>
    <property type="evidence" value="ECO:0007669"/>
    <property type="project" value="TreeGrafter"/>
</dbReference>
<organism evidence="4 5">
    <name type="scientific">Astrephomene gubernaculifera</name>
    <dbReference type="NCBI Taxonomy" id="47775"/>
    <lineage>
        <taxon>Eukaryota</taxon>
        <taxon>Viridiplantae</taxon>
        <taxon>Chlorophyta</taxon>
        <taxon>core chlorophytes</taxon>
        <taxon>Chlorophyceae</taxon>
        <taxon>CS clade</taxon>
        <taxon>Chlamydomonadales</taxon>
        <taxon>Astrephomenaceae</taxon>
        <taxon>Astrephomene</taxon>
    </lineage>
</organism>
<evidence type="ECO:0000259" key="3">
    <source>
        <dbReference type="Pfam" id="PF23271"/>
    </source>
</evidence>
<feature type="domain" description="Stalled ribosome sensor GCN1-like HEAT repeats region" evidence="3">
    <location>
        <begin position="1"/>
        <end position="83"/>
    </location>
</feature>
<dbReference type="GO" id="GO:0005829">
    <property type="term" value="C:cytosol"/>
    <property type="evidence" value="ECO:0007669"/>
    <property type="project" value="TreeGrafter"/>
</dbReference>
<evidence type="ECO:0000256" key="1">
    <source>
        <dbReference type="ARBA" id="ARBA00022737"/>
    </source>
</evidence>
<dbReference type="GO" id="GO:0006417">
    <property type="term" value="P:regulation of translation"/>
    <property type="evidence" value="ECO:0007669"/>
    <property type="project" value="TreeGrafter"/>
</dbReference>
<evidence type="ECO:0000313" key="5">
    <source>
        <dbReference type="Proteomes" id="UP001054857"/>
    </source>
</evidence>
<evidence type="ECO:0000313" key="4">
    <source>
        <dbReference type="EMBL" id="GFR52596.1"/>
    </source>
</evidence>
<reference evidence="4 5" key="1">
    <citation type="journal article" date="2021" name="Sci. Rep.">
        <title>Genome sequencing of the multicellular alga Astrephomene provides insights into convergent evolution of germ-soma differentiation.</title>
        <authorList>
            <person name="Yamashita S."/>
            <person name="Yamamoto K."/>
            <person name="Matsuzaki R."/>
            <person name="Suzuki S."/>
            <person name="Yamaguchi H."/>
            <person name="Hirooka S."/>
            <person name="Minakuchi Y."/>
            <person name="Miyagishima S."/>
            <person name="Kawachi M."/>
            <person name="Toyoda A."/>
            <person name="Nozaki H."/>
        </authorList>
    </citation>
    <scope>NUCLEOTIDE SEQUENCE [LARGE SCALE GENOMIC DNA]</scope>
    <source>
        <strain evidence="4 5">NIES-4017</strain>
    </source>
</reference>
<proteinExistence type="predicted"/>
<feature type="non-terminal residue" evidence="4">
    <location>
        <position position="182"/>
    </location>
</feature>
<sequence>SKHDFQEHVPQLVQSLVLLLAEDAPLPELMTIWKALEAVCGAIPKDALPEYVYCLKSAVADAREKERRKRRGGPQLLAGLCQPPKALAPLLPIYLQGVLQGSSAEVREAAAEGLGELVGATSEEALKPFVVSITGPLIRIIGDRFPSPIKAAILGTLGLLIGKAGPGLKPFVPQLQTTFLKC</sequence>
<dbReference type="InterPro" id="IPR057546">
    <property type="entry name" value="HEAT_GCN1"/>
</dbReference>
<dbReference type="PANTHER" id="PTHR23346:SF7">
    <property type="entry name" value="STALLED RIBOSOME SENSOR GCN1"/>
    <property type="match status" value="1"/>
</dbReference>
<dbReference type="InterPro" id="IPR016024">
    <property type="entry name" value="ARM-type_fold"/>
</dbReference>
<accession>A0AAD3HTP8</accession>
<evidence type="ECO:0000256" key="2">
    <source>
        <dbReference type="PROSITE-ProRule" id="PRU00103"/>
    </source>
</evidence>